<protein>
    <submittedName>
        <fullName evidence="1">Uncharacterized protein</fullName>
    </submittedName>
</protein>
<dbReference type="RefSeq" id="WP_229789102.1">
    <property type="nucleotide sequence ID" value="NZ_BMPV01000006.1"/>
</dbReference>
<dbReference type="Pfam" id="PF19372">
    <property type="entry name" value="DUF5947"/>
    <property type="match status" value="1"/>
</dbReference>
<accession>A0A543IUD3</accession>
<keyword evidence="2" id="KW-1185">Reference proteome</keyword>
<sequence length="214" mass="23320">MAGLRELIREGRRAGRPAGPEERCELCAAPVGDGHRHLLDRRDGVPRCACAACAVLFANASGNRYALIGDRRLYLPDFTLDDATWAALAVPVRVLFAYRDSAAGRAVARYPSPAGAVEAPLEPELWAGLERANPVLRELAPDVEALLVDRRKDTAHGHWIVPIDDCHRLVAVLRTRWKGLAGGPEVWAAVTAFFDELRERAQRASARSSKGAQA</sequence>
<dbReference type="Proteomes" id="UP000319213">
    <property type="component" value="Unassembled WGS sequence"/>
</dbReference>
<dbReference type="EMBL" id="VFPQ01000001">
    <property type="protein sequence ID" value="TQM74175.1"/>
    <property type="molecule type" value="Genomic_DNA"/>
</dbReference>
<organism evidence="1 2">
    <name type="scientific">Thermopolyspora flexuosa</name>
    <dbReference type="NCBI Taxonomy" id="103836"/>
    <lineage>
        <taxon>Bacteria</taxon>
        <taxon>Bacillati</taxon>
        <taxon>Actinomycetota</taxon>
        <taxon>Actinomycetes</taxon>
        <taxon>Streptosporangiales</taxon>
        <taxon>Streptosporangiaceae</taxon>
        <taxon>Thermopolyspora</taxon>
    </lineage>
</organism>
<comment type="caution">
    <text evidence="1">The sequence shown here is derived from an EMBL/GenBank/DDBJ whole genome shotgun (WGS) entry which is preliminary data.</text>
</comment>
<proteinExistence type="predicted"/>
<name>A0A543IUD3_9ACTN</name>
<evidence type="ECO:0000313" key="2">
    <source>
        <dbReference type="Proteomes" id="UP000319213"/>
    </source>
</evidence>
<evidence type="ECO:0000313" key="1">
    <source>
        <dbReference type="EMBL" id="TQM74175.1"/>
    </source>
</evidence>
<dbReference type="InterPro" id="IPR045991">
    <property type="entry name" value="DUF5947"/>
</dbReference>
<reference evidence="1 2" key="1">
    <citation type="submission" date="2019-06" db="EMBL/GenBank/DDBJ databases">
        <title>Sequencing the genomes of 1000 actinobacteria strains.</title>
        <authorList>
            <person name="Klenk H.-P."/>
        </authorList>
    </citation>
    <scope>NUCLEOTIDE SEQUENCE [LARGE SCALE GENOMIC DNA]</scope>
    <source>
        <strain evidence="1 2">DSM 43186</strain>
    </source>
</reference>
<gene>
    <name evidence="1" type="ORF">FHX40_0839</name>
</gene>
<dbReference type="AlphaFoldDB" id="A0A543IUD3"/>